<evidence type="ECO:0000256" key="4">
    <source>
        <dbReference type="ARBA" id="ARBA00023242"/>
    </source>
</evidence>
<dbReference type="GO" id="GO:0000981">
    <property type="term" value="F:DNA-binding transcription factor activity, RNA polymerase II-specific"/>
    <property type="evidence" value="ECO:0007669"/>
    <property type="project" value="InterPro"/>
</dbReference>
<dbReference type="RefSeq" id="XP_007389592.1">
    <property type="nucleotide sequence ID" value="XM_007389530.1"/>
</dbReference>
<reference evidence="7 8" key="1">
    <citation type="journal article" date="2012" name="BMC Genomics">
        <title>Comparative genomics of the white-rot fungi, Phanerochaete carnosa and P. chrysosporium, to elucidate the genetic basis of the distinct wood types they colonize.</title>
        <authorList>
            <person name="Suzuki H."/>
            <person name="MacDonald J."/>
            <person name="Syed K."/>
            <person name="Salamov A."/>
            <person name="Hori C."/>
            <person name="Aerts A."/>
            <person name="Henrissat B."/>
            <person name="Wiebenga A."/>
            <person name="vanKuyk P.A."/>
            <person name="Barry K."/>
            <person name="Lindquist E."/>
            <person name="LaButti K."/>
            <person name="Lapidus A."/>
            <person name="Lucas S."/>
            <person name="Coutinho P."/>
            <person name="Gong Y."/>
            <person name="Samejima M."/>
            <person name="Mahadevan R."/>
            <person name="Abou-Zaid M."/>
            <person name="de Vries R.P."/>
            <person name="Igarashi K."/>
            <person name="Yadav J.S."/>
            <person name="Grigoriev I.V."/>
            <person name="Master E.R."/>
        </authorList>
    </citation>
    <scope>NUCLEOTIDE SEQUENCE [LARGE SCALE GENOMIC DNA]</scope>
    <source>
        <strain evidence="7 8">HHB-10118-sp</strain>
    </source>
</reference>
<dbReference type="PANTHER" id="PTHR46910">
    <property type="entry name" value="TRANSCRIPTION FACTOR PDR1"/>
    <property type="match status" value="1"/>
</dbReference>
<keyword evidence="8" id="KW-1185">Reference proteome</keyword>
<protein>
    <recommendedName>
        <fullName evidence="6">Zn(2)-C6 fungal-type domain-containing protein</fullName>
    </recommendedName>
</protein>
<dbReference type="OrthoDB" id="2123952at2759"/>
<evidence type="ECO:0000313" key="8">
    <source>
        <dbReference type="Proteomes" id="UP000008370"/>
    </source>
</evidence>
<keyword evidence="3" id="KW-0238">DNA-binding</keyword>
<dbReference type="PROSITE" id="PS00463">
    <property type="entry name" value="ZN2_CY6_FUNGAL_1"/>
    <property type="match status" value="1"/>
</dbReference>
<dbReference type="SMART" id="SM00066">
    <property type="entry name" value="GAL4"/>
    <property type="match status" value="1"/>
</dbReference>
<comment type="subcellular location">
    <subcellularLocation>
        <location evidence="1">Nucleus</location>
    </subcellularLocation>
</comment>
<evidence type="ECO:0000256" key="2">
    <source>
        <dbReference type="ARBA" id="ARBA00022723"/>
    </source>
</evidence>
<organism evidence="7 8">
    <name type="scientific">Phanerochaete carnosa (strain HHB-10118-sp)</name>
    <name type="common">White-rot fungus</name>
    <name type="synonym">Peniophora carnosa</name>
    <dbReference type="NCBI Taxonomy" id="650164"/>
    <lineage>
        <taxon>Eukaryota</taxon>
        <taxon>Fungi</taxon>
        <taxon>Dikarya</taxon>
        <taxon>Basidiomycota</taxon>
        <taxon>Agaricomycotina</taxon>
        <taxon>Agaricomycetes</taxon>
        <taxon>Polyporales</taxon>
        <taxon>Phanerochaetaceae</taxon>
        <taxon>Phanerochaete</taxon>
    </lineage>
</organism>
<proteinExistence type="predicted"/>
<dbReference type="PANTHER" id="PTHR46910:SF3">
    <property type="entry name" value="HALOTOLERANCE PROTEIN 9-RELATED"/>
    <property type="match status" value="1"/>
</dbReference>
<dbReference type="InterPro" id="IPR001138">
    <property type="entry name" value="Zn2Cys6_DnaBD"/>
</dbReference>
<dbReference type="EMBL" id="JH930468">
    <property type="protein sequence ID" value="EKM61336.1"/>
    <property type="molecule type" value="Genomic_DNA"/>
</dbReference>
<dbReference type="SUPFAM" id="SSF57701">
    <property type="entry name" value="Zn2/Cys6 DNA-binding domain"/>
    <property type="match status" value="1"/>
</dbReference>
<dbReference type="GO" id="GO:0003677">
    <property type="term" value="F:DNA binding"/>
    <property type="evidence" value="ECO:0007669"/>
    <property type="project" value="UniProtKB-KW"/>
</dbReference>
<dbReference type="Pfam" id="PF00172">
    <property type="entry name" value="Zn_clus"/>
    <property type="match status" value="1"/>
</dbReference>
<name>K5VED4_PHACS</name>
<evidence type="ECO:0000256" key="5">
    <source>
        <dbReference type="SAM" id="MobiDB-lite"/>
    </source>
</evidence>
<keyword evidence="4" id="KW-0539">Nucleus</keyword>
<feature type="compositionally biased region" description="Polar residues" evidence="5">
    <location>
        <begin position="241"/>
        <end position="277"/>
    </location>
</feature>
<keyword evidence="2" id="KW-0479">Metal-binding</keyword>
<dbReference type="AlphaFoldDB" id="K5VED4"/>
<dbReference type="CDD" id="cd00067">
    <property type="entry name" value="GAL4"/>
    <property type="match status" value="1"/>
</dbReference>
<gene>
    <name evidence="7" type="ORF">PHACADRAFT_24546</name>
</gene>
<evidence type="ECO:0000256" key="3">
    <source>
        <dbReference type="ARBA" id="ARBA00023125"/>
    </source>
</evidence>
<dbReference type="PROSITE" id="PS50048">
    <property type="entry name" value="ZN2_CY6_FUNGAL_2"/>
    <property type="match status" value="1"/>
</dbReference>
<dbReference type="InterPro" id="IPR050987">
    <property type="entry name" value="AtrR-like"/>
</dbReference>
<feature type="domain" description="Zn(2)-C6 fungal-type" evidence="6">
    <location>
        <begin position="39"/>
        <end position="70"/>
    </location>
</feature>
<sequence length="323" mass="35162">MSDIGSAPSGRAPSEEEFGSEAGPSGRSAAAQSRRGTRACDRCRKIKSRCESAEGSRCRNCVAAGTACTFQGLSTTSANTVAHDGLMHYTGPSFKRGPPKGYIHAIEQRWHQVECILATIMASPRSRDIVADLRQDRLARAILDRVEAGPYGSVGRGGAQQGGEGLYSTIMTQSGMGEDSRSKRQSRLSREIVSSQGTFVRSPYLALISLLRGGDFPDTEMSAPPTVEWQEQLYRRLSGTPVYSSPVTPYSNVSSEHTRFTDWSSSQPSPAHTSRSIPATDGEPSRRRRRIDGPTLNPAHNRQSQQRHDPEGRSIAMSYNLSN</sequence>
<dbReference type="GO" id="GO:0008270">
    <property type="term" value="F:zinc ion binding"/>
    <property type="evidence" value="ECO:0007669"/>
    <property type="project" value="InterPro"/>
</dbReference>
<dbReference type="KEGG" id="pco:PHACADRAFT_24546"/>
<dbReference type="GO" id="GO:0005634">
    <property type="term" value="C:nucleus"/>
    <property type="evidence" value="ECO:0007669"/>
    <property type="project" value="UniProtKB-SubCell"/>
</dbReference>
<feature type="region of interest" description="Disordered" evidence="5">
    <location>
        <begin position="1"/>
        <end position="37"/>
    </location>
</feature>
<dbReference type="InParanoid" id="K5VED4"/>
<dbReference type="Proteomes" id="UP000008370">
    <property type="component" value="Unassembled WGS sequence"/>
</dbReference>
<accession>K5VED4</accession>
<dbReference type="Gene3D" id="4.10.240.10">
    <property type="entry name" value="Zn(2)-C6 fungal-type DNA-binding domain"/>
    <property type="match status" value="1"/>
</dbReference>
<feature type="region of interest" description="Disordered" evidence="5">
    <location>
        <begin position="241"/>
        <end position="323"/>
    </location>
</feature>
<evidence type="ECO:0000313" key="7">
    <source>
        <dbReference type="EMBL" id="EKM61336.1"/>
    </source>
</evidence>
<evidence type="ECO:0000256" key="1">
    <source>
        <dbReference type="ARBA" id="ARBA00004123"/>
    </source>
</evidence>
<evidence type="ECO:0000259" key="6">
    <source>
        <dbReference type="PROSITE" id="PS50048"/>
    </source>
</evidence>
<dbReference type="HOGENOM" id="CLU_860813_0_0_1"/>
<dbReference type="InterPro" id="IPR036864">
    <property type="entry name" value="Zn2-C6_fun-type_DNA-bd_sf"/>
</dbReference>
<dbReference type="GeneID" id="18913690"/>